<dbReference type="EMBL" id="CCMZ01000009">
    <property type="protein sequence ID" value="CDX15124.1"/>
    <property type="molecule type" value="Genomic_DNA"/>
</dbReference>
<evidence type="ECO:0000259" key="2">
    <source>
        <dbReference type="Pfam" id="PF02625"/>
    </source>
</evidence>
<dbReference type="SUPFAM" id="SSF51735">
    <property type="entry name" value="NAD(P)-binding Rossmann-fold domains"/>
    <property type="match status" value="1"/>
</dbReference>
<protein>
    <submittedName>
        <fullName evidence="4">Xanthine dehydrogenase accessory protein XdhC</fullName>
    </submittedName>
</protein>
<feature type="domain" description="XdhC- CoxI" evidence="2">
    <location>
        <begin position="20"/>
        <end position="73"/>
    </location>
</feature>
<dbReference type="Pfam" id="PF13478">
    <property type="entry name" value="XdhC_C"/>
    <property type="match status" value="1"/>
</dbReference>
<feature type="domain" description="XdhC Rossmann" evidence="3">
    <location>
        <begin position="178"/>
        <end position="320"/>
    </location>
</feature>
<accession>A0A090DM28</accession>
<dbReference type="Gene3D" id="3.40.50.720">
    <property type="entry name" value="NAD(P)-binding Rossmann-like Domain"/>
    <property type="match status" value="1"/>
</dbReference>
<dbReference type="PANTHER" id="PTHR30388:SF6">
    <property type="entry name" value="XANTHINE DEHYDROGENASE SUBUNIT A-RELATED"/>
    <property type="match status" value="1"/>
</dbReference>
<dbReference type="Pfam" id="PF02625">
    <property type="entry name" value="XdhC_CoxI"/>
    <property type="match status" value="1"/>
</dbReference>
<feature type="region of interest" description="Disordered" evidence="1">
    <location>
        <begin position="75"/>
        <end position="119"/>
    </location>
</feature>
<gene>
    <name evidence="4" type="ORF">MPL3356_170101</name>
</gene>
<dbReference type="InterPro" id="IPR027051">
    <property type="entry name" value="XdhC_Rossmann_dom"/>
</dbReference>
<dbReference type="Proteomes" id="UP000045285">
    <property type="component" value="Unassembled WGS sequence"/>
</dbReference>
<evidence type="ECO:0000256" key="1">
    <source>
        <dbReference type="SAM" id="MobiDB-lite"/>
    </source>
</evidence>
<dbReference type="NCBIfam" id="TIGR02964">
    <property type="entry name" value="xanthine_xdhC"/>
    <property type="match status" value="1"/>
</dbReference>
<dbReference type="InterPro" id="IPR014308">
    <property type="entry name" value="Xanthine_DH_XdhC"/>
</dbReference>
<evidence type="ECO:0000313" key="4">
    <source>
        <dbReference type="EMBL" id="CDX15124.1"/>
    </source>
</evidence>
<organism evidence="4 5">
    <name type="scientific">Mesorhizobium plurifarium</name>
    <dbReference type="NCBI Taxonomy" id="69974"/>
    <lineage>
        <taxon>Bacteria</taxon>
        <taxon>Pseudomonadati</taxon>
        <taxon>Pseudomonadota</taxon>
        <taxon>Alphaproteobacteria</taxon>
        <taxon>Hyphomicrobiales</taxon>
        <taxon>Phyllobacteriaceae</taxon>
        <taxon>Mesorhizobium</taxon>
    </lineage>
</organism>
<proteinExistence type="predicted"/>
<dbReference type="InterPro" id="IPR036291">
    <property type="entry name" value="NAD(P)-bd_dom_sf"/>
</dbReference>
<dbReference type="STRING" id="69974.MPLDJ20_10014"/>
<keyword evidence="5" id="KW-1185">Reference proteome</keyword>
<reference evidence="5" key="1">
    <citation type="submission" date="2014-08" db="EMBL/GenBank/DDBJ databases">
        <authorList>
            <person name="Moulin L."/>
        </authorList>
    </citation>
    <scope>NUCLEOTIDE SEQUENCE [LARGE SCALE GENOMIC DNA]</scope>
</reference>
<dbReference type="InterPro" id="IPR003777">
    <property type="entry name" value="XdhC_CoxI"/>
</dbReference>
<evidence type="ECO:0000313" key="5">
    <source>
        <dbReference type="Proteomes" id="UP000045285"/>
    </source>
</evidence>
<dbReference type="InterPro" id="IPR052698">
    <property type="entry name" value="MoCofactor_Util/Proc"/>
</dbReference>
<dbReference type="AlphaFoldDB" id="A0A090DM28"/>
<feature type="compositionally biased region" description="Low complexity" evidence="1">
    <location>
        <begin position="94"/>
        <end position="108"/>
    </location>
</feature>
<name>A0A090DM28_MESPL</name>
<sequence length="343" mass="35678">MEMQTMNSKVQSLKAFLGQAGRVALVEVAATKGSTPREAGAFMLVSASAIFGTIGGGQLEYMAIDKARQMLGSSPSPLWGGSDDEVGRGGGRGVAVSPPRRANAASRRLLSDPPHMGEGKETRIEVDEVCATLDVPLGPEIGQCCGGRVEVSIRLVDGTIEEKLIADAESEEAHLPHVYLFGGGHVGQALAASLALLPIHVVVVETRSDALEGMPETVEARLTPMPEAVVREAPAGSAFAILTHDHALDFLIVAEALKRDDTAYVGMIGSKTKKATFKSWFLKSAEGNEAQFDRLVSPIGGDAVKDKRPPVIAALAAAEIMTALVSHALGAPGPAGAEKAMAG</sequence>
<dbReference type="PANTHER" id="PTHR30388">
    <property type="entry name" value="ALDEHYDE OXIDOREDUCTASE MOLYBDENUM COFACTOR ASSEMBLY PROTEIN"/>
    <property type="match status" value="1"/>
</dbReference>
<evidence type="ECO:0000259" key="3">
    <source>
        <dbReference type="Pfam" id="PF13478"/>
    </source>
</evidence>